<evidence type="ECO:0000313" key="1">
    <source>
        <dbReference type="EMBL" id="XDJ26104.1"/>
    </source>
</evidence>
<name>A0AB39CFD7_9CAUD</name>
<reference evidence="1" key="1">
    <citation type="submission" date="2024-07" db="EMBL/GenBank/DDBJ databases">
        <title>vB_CacS-HV1, a novel Pahexavirus bacteriophage with lytic and anti-biofilm potential against Cutibacterium acnes.</title>
        <authorList>
            <person name="Xu J."/>
            <person name="Li X."/>
        </authorList>
    </citation>
    <scope>NUCLEOTIDE SEQUENCE</scope>
</reference>
<dbReference type="EMBL" id="PQ037195">
    <property type="protein sequence ID" value="XDJ26104.1"/>
    <property type="molecule type" value="Genomic_DNA"/>
</dbReference>
<organism evidence="1">
    <name type="scientific">Cutibacterium phage vB_CacS-HV1</name>
    <dbReference type="NCBI Taxonomy" id="3236917"/>
    <lineage>
        <taxon>Viruses</taxon>
        <taxon>Duplodnaviria</taxon>
        <taxon>Heunggongvirae</taxon>
        <taxon>Uroviricota</taxon>
        <taxon>Caudoviricetes</taxon>
        <taxon>Pahexavirus</taxon>
    </lineage>
</organism>
<proteinExistence type="predicted"/>
<protein>
    <submittedName>
        <fullName evidence="1">Uncharacterized protein</fullName>
    </submittedName>
</protein>
<accession>A0AB39CFD7</accession>
<sequence length="54" mass="5660">MFCGCEGVQIVVGEVCCFSSGDAFADLKVSCPDNEGCLVTALGVGFWFGWCPFG</sequence>